<dbReference type="Proteomes" id="UP000620366">
    <property type="component" value="Unassembled WGS sequence"/>
</dbReference>
<dbReference type="InterPro" id="IPR012674">
    <property type="entry name" value="Calycin"/>
</dbReference>
<protein>
    <submittedName>
        <fullName evidence="1">DUF1934 domain-containing protein</fullName>
    </submittedName>
</protein>
<sequence length="146" mass="16073">MNAIITIKSNQLYDDNNETIELVTEGTFEPLGDGFRITYEESEMTEMEGVTTSILVEPSKIVVDRTGGVHYQMVFEKGNRNMCHYDTGYGTFLLSICTDTIENAITPDGGSLNIEYSLEVDNAQVSDNIFYIEVKAAGLLAPGLAN</sequence>
<evidence type="ECO:0000313" key="2">
    <source>
        <dbReference type="Proteomes" id="UP000620366"/>
    </source>
</evidence>
<reference evidence="1" key="1">
    <citation type="submission" date="2020-08" db="EMBL/GenBank/DDBJ databases">
        <title>Genome public.</title>
        <authorList>
            <person name="Liu C."/>
            <person name="Sun Q."/>
        </authorList>
    </citation>
    <scope>NUCLEOTIDE SEQUENCE</scope>
    <source>
        <strain evidence="1">BX7</strain>
    </source>
</reference>
<dbReference type="RefSeq" id="WP_249300506.1">
    <property type="nucleotide sequence ID" value="NZ_JACRSP010000003.1"/>
</dbReference>
<dbReference type="SUPFAM" id="SSF50814">
    <property type="entry name" value="Lipocalins"/>
    <property type="match status" value="1"/>
</dbReference>
<proteinExistence type="predicted"/>
<keyword evidence="2" id="KW-1185">Reference proteome</keyword>
<accession>A0A926DG44</accession>
<dbReference type="AlphaFoldDB" id="A0A926DG44"/>
<organism evidence="1 2">
    <name type="scientific">Feifania hominis</name>
    <dbReference type="NCBI Taxonomy" id="2763660"/>
    <lineage>
        <taxon>Bacteria</taxon>
        <taxon>Bacillati</taxon>
        <taxon>Bacillota</taxon>
        <taxon>Clostridia</taxon>
        <taxon>Eubacteriales</taxon>
        <taxon>Feifaniaceae</taxon>
        <taxon>Feifania</taxon>
    </lineage>
</organism>
<dbReference type="Gene3D" id="2.40.128.20">
    <property type="match status" value="1"/>
</dbReference>
<dbReference type="Pfam" id="PF09148">
    <property type="entry name" value="DUF1934"/>
    <property type="match status" value="1"/>
</dbReference>
<gene>
    <name evidence="1" type="ORF">H8695_08230</name>
</gene>
<dbReference type="InterPro" id="IPR015231">
    <property type="entry name" value="DUF1934"/>
</dbReference>
<dbReference type="EMBL" id="JACRSP010000003">
    <property type="protein sequence ID" value="MBC8536669.1"/>
    <property type="molecule type" value="Genomic_DNA"/>
</dbReference>
<comment type="caution">
    <text evidence="1">The sequence shown here is derived from an EMBL/GenBank/DDBJ whole genome shotgun (WGS) entry which is preliminary data.</text>
</comment>
<name>A0A926DG44_9FIRM</name>
<evidence type="ECO:0000313" key="1">
    <source>
        <dbReference type="EMBL" id="MBC8536669.1"/>
    </source>
</evidence>